<evidence type="ECO:0000256" key="2">
    <source>
        <dbReference type="SAM" id="Phobius"/>
    </source>
</evidence>
<keyword evidence="2" id="KW-1133">Transmembrane helix</keyword>
<evidence type="ECO:0000313" key="4">
    <source>
        <dbReference type="Proteomes" id="UP001356095"/>
    </source>
</evidence>
<sequence>MTDPLPYRHLGELLTLMREEMRNGFADLKSELGERVSVDVYEADKRLAEERLDRVAAELAELRAEAARAKTLADAERTAATDRRAADRRMIWGALIAAALSLAVGLLLAFLSTTA</sequence>
<accession>A0ABU7KGD4</accession>
<evidence type="ECO:0000313" key="3">
    <source>
        <dbReference type="EMBL" id="MEE2041289.1"/>
    </source>
</evidence>
<reference evidence="3 4" key="1">
    <citation type="submission" date="2023-08" db="EMBL/GenBank/DDBJ databases">
        <authorList>
            <person name="Girao M."/>
            <person name="Carvalho M.F."/>
        </authorList>
    </citation>
    <scope>NUCLEOTIDE SEQUENCE [LARGE SCALE GENOMIC DNA]</scope>
    <source>
        <strain evidence="3 4">CT-R113</strain>
    </source>
</reference>
<keyword evidence="2" id="KW-0472">Membrane</keyword>
<proteinExistence type="predicted"/>
<comment type="caution">
    <text evidence="3">The sequence shown here is derived from an EMBL/GenBank/DDBJ whole genome shotgun (WGS) entry which is preliminary data.</text>
</comment>
<protein>
    <recommendedName>
        <fullName evidence="5">DUF1640 domain-containing protein</fullName>
    </recommendedName>
</protein>
<organism evidence="3 4">
    <name type="scientific">Nocardiopsis codii</name>
    <dbReference type="NCBI Taxonomy" id="3065942"/>
    <lineage>
        <taxon>Bacteria</taxon>
        <taxon>Bacillati</taxon>
        <taxon>Actinomycetota</taxon>
        <taxon>Actinomycetes</taxon>
        <taxon>Streptosporangiales</taxon>
        <taxon>Nocardiopsidaceae</taxon>
        <taxon>Nocardiopsis</taxon>
    </lineage>
</organism>
<keyword evidence="1" id="KW-0175">Coiled coil</keyword>
<feature type="transmembrane region" description="Helical" evidence="2">
    <location>
        <begin position="91"/>
        <end position="111"/>
    </location>
</feature>
<dbReference type="Proteomes" id="UP001356095">
    <property type="component" value="Unassembled WGS sequence"/>
</dbReference>
<keyword evidence="4" id="KW-1185">Reference proteome</keyword>
<keyword evidence="2" id="KW-0812">Transmembrane</keyword>
<dbReference type="EMBL" id="JAUZMY010000045">
    <property type="protein sequence ID" value="MEE2041289.1"/>
    <property type="molecule type" value="Genomic_DNA"/>
</dbReference>
<evidence type="ECO:0000256" key="1">
    <source>
        <dbReference type="SAM" id="Coils"/>
    </source>
</evidence>
<gene>
    <name evidence="3" type="ORF">Q8791_29095</name>
</gene>
<feature type="coiled-coil region" evidence="1">
    <location>
        <begin position="38"/>
        <end position="79"/>
    </location>
</feature>
<dbReference type="RefSeq" id="WP_330095049.1">
    <property type="nucleotide sequence ID" value="NZ_JAUZMY010000045.1"/>
</dbReference>
<name>A0ABU7KGD4_9ACTN</name>
<evidence type="ECO:0008006" key="5">
    <source>
        <dbReference type="Google" id="ProtNLM"/>
    </source>
</evidence>